<dbReference type="Proteomes" id="UP000240621">
    <property type="component" value="Unassembled WGS sequence"/>
</dbReference>
<sequence length="404" mass="45573">MKLCTSNQYLLSVSSKALLFFSLVVFIGFTSCKKEQKNSLRTIDLVHAGKAQKVNLSQFASGISYIPLSTSKTNLLNSIFNVVRTQDSYIISDFQHLFQFSPDGQFQGEIGHKGKGPREFIYANDFSVDQSTGLINVLGSKNIIQVYGKKGEWVKTIKIDKSYGFIMAIQCWKGNLLCSLDNSSGDNPYELLWLNSAGNVIKAFKNDYTFKKEDSAVLVFMNEFLFYPYDGKLEIKGIHSDTVQTFHDGGFTPRFVFEQGQEKFTPEVRGSGKSYMNNSGDYIFIGQLFETSNYLWTAYGLHQEGHFFVVGKDSDKQFSFDAKTGLTDDLDGGPNFIPKRELTIDGQEYLLGWITPLELKTYVSSDDFSHAKALLPEKKRQLEALADRLNENDNPVLVLARLKD</sequence>
<evidence type="ECO:0000313" key="2">
    <source>
        <dbReference type="Proteomes" id="UP000240621"/>
    </source>
</evidence>
<proteinExistence type="predicted"/>
<protein>
    <submittedName>
        <fullName evidence="1">6-bladed beta-propeller protein</fullName>
    </submittedName>
</protein>
<reference evidence="1 2" key="1">
    <citation type="submission" date="2018-03" db="EMBL/GenBank/DDBJ databases">
        <title>Genomic Encyclopedia of Archaeal and Bacterial Type Strains, Phase II (KMG-II): from individual species to whole genera.</title>
        <authorList>
            <person name="Goeker M."/>
        </authorList>
    </citation>
    <scope>NUCLEOTIDE SEQUENCE [LARGE SCALE GENOMIC DNA]</scope>
    <source>
        <strain evidence="1 2">DSM 27267</strain>
    </source>
</reference>
<accession>A0A2P8CBX5</accession>
<dbReference type="Pfam" id="PF17170">
    <property type="entry name" value="DUF5128"/>
    <property type="match status" value="1"/>
</dbReference>
<dbReference type="InterPro" id="IPR011042">
    <property type="entry name" value="6-blade_b-propeller_TolB-like"/>
</dbReference>
<dbReference type="RefSeq" id="WP_170108944.1">
    <property type="nucleotide sequence ID" value="NZ_BLAU01000001.1"/>
</dbReference>
<gene>
    <name evidence="1" type="ORF">CLV93_106221</name>
</gene>
<comment type="caution">
    <text evidence="1">The sequence shown here is derived from an EMBL/GenBank/DDBJ whole genome shotgun (WGS) entry which is preliminary data.</text>
</comment>
<organism evidence="1 2">
    <name type="scientific">Prolixibacter denitrificans</name>
    <dbReference type="NCBI Taxonomy" id="1541063"/>
    <lineage>
        <taxon>Bacteria</taxon>
        <taxon>Pseudomonadati</taxon>
        <taxon>Bacteroidota</taxon>
        <taxon>Bacteroidia</taxon>
        <taxon>Marinilabiliales</taxon>
        <taxon>Prolixibacteraceae</taxon>
        <taxon>Prolixibacter</taxon>
    </lineage>
</organism>
<dbReference type="AlphaFoldDB" id="A0A2P8CBX5"/>
<dbReference type="PROSITE" id="PS51257">
    <property type="entry name" value="PROKAR_LIPOPROTEIN"/>
    <property type="match status" value="1"/>
</dbReference>
<name>A0A2P8CBX5_9BACT</name>
<dbReference type="Gene3D" id="2.120.10.30">
    <property type="entry name" value="TolB, C-terminal domain"/>
    <property type="match status" value="1"/>
</dbReference>
<evidence type="ECO:0000313" key="1">
    <source>
        <dbReference type="EMBL" id="PSK82473.1"/>
    </source>
</evidence>
<dbReference type="EMBL" id="PYGC01000006">
    <property type="protein sequence ID" value="PSK82473.1"/>
    <property type="molecule type" value="Genomic_DNA"/>
</dbReference>